<protein>
    <submittedName>
        <fullName evidence="2">Uncharacterized protein</fullName>
    </submittedName>
</protein>
<evidence type="ECO:0000313" key="3">
    <source>
        <dbReference type="Proteomes" id="UP000317982"/>
    </source>
</evidence>
<accession>A0A545AGD1</accession>
<evidence type="ECO:0000256" key="1">
    <source>
        <dbReference type="SAM" id="MobiDB-lite"/>
    </source>
</evidence>
<comment type="caution">
    <text evidence="2">The sequence shown here is derived from an EMBL/GenBank/DDBJ whole genome shotgun (WGS) entry which is preliminary data.</text>
</comment>
<organism evidence="2 3">
    <name type="scientific">Cryptosporangium phraense</name>
    <dbReference type="NCBI Taxonomy" id="2593070"/>
    <lineage>
        <taxon>Bacteria</taxon>
        <taxon>Bacillati</taxon>
        <taxon>Actinomycetota</taxon>
        <taxon>Actinomycetes</taxon>
        <taxon>Cryptosporangiales</taxon>
        <taxon>Cryptosporangiaceae</taxon>
        <taxon>Cryptosporangium</taxon>
    </lineage>
</organism>
<dbReference type="EMBL" id="VIRS01000042">
    <property type="protein sequence ID" value="TQS40383.1"/>
    <property type="molecule type" value="Genomic_DNA"/>
</dbReference>
<sequence length="86" mass="9388">MGPAQRARGAGAAAERPCPIDQSRPRHPRKPTTGALHVRLDGAPHVLTDEIGLRLLDPDDRPSRRDGGLLIRPAPGPGRRRRARRP</sequence>
<dbReference type="Proteomes" id="UP000317982">
    <property type="component" value="Unassembled WGS sequence"/>
</dbReference>
<dbReference type="InParanoid" id="A0A545AGD1"/>
<feature type="region of interest" description="Disordered" evidence="1">
    <location>
        <begin position="1"/>
        <end position="35"/>
    </location>
</feature>
<evidence type="ECO:0000313" key="2">
    <source>
        <dbReference type="EMBL" id="TQS40383.1"/>
    </source>
</evidence>
<feature type="region of interest" description="Disordered" evidence="1">
    <location>
        <begin position="54"/>
        <end position="86"/>
    </location>
</feature>
<gene>
    <name evidence="2" type="ORF">FL583_35210</name>
</gene>
<feature type="compositionally biased region" description="Basic and acidic residues" evidence="1">
    <location>
        <begin position="54"/>
        <end position="67"/>
    </location>
</feature>
<reference evidence="2 3" key="1">
    <citation type="submission" date="2019-07" db="EMBL/GenBank/DDBJ databases">
        <title>Cryptosporangium phraense sp. nov., isolated from plant litter.</title>
        <authorList>
            <person name="Suriyachadkun C."/>
        </authorList>
    </citation>
    <scope>NUCLEOTIDE SEQUENCE [LARGE SCALE GENOMIC DNA]</scope>
    <source>
        <strain evidence="2 3">A-T 5661</strain>
    </source>
</reference>
<proteinExistence type="predicted"/>
<feature type="compositionally biased region" description="Low complexity" evidence="1">
    <location>
        <begin position="1"/>
        <end position="19"/>
    </location>
</feature>
<dbReference type="AlphaFoldDB" id="A0A545AGD1"/>
<keyword evidence="3" id="KW-1185">Reference proteome</keyword>
<name>A0A545AGD1_9ACTN</name>